<feature type="compositionally biased region" description="Low complexity" evidence="1">
    <location>
        <begin position="255"/>
        <end position="266"/>
    </location>
</feature>
<dbReference type="AlphaFoldDB" id="D8LHK3"/>
<dbReference type="EMBL" id="FN648371">
    <property type="protein sequence ID" value="CBN79285.1"/>
    <property type="molecule type" value="Genomic_DNA"/>
</dbReference>
<name>D8LHK3_ECTSI</name>
<dbReference type="EMBL" id="FN649729">
    <property type="protein sequence ID" value="CBN79285.1"/>
    <property type="molecule type" value="Genomic_DNA"/>
</dbReference>
<keyword evidence="3" id="KW-1185">Reference proteome</keyword>
<sequence>MVWASSITRRGATVAGAAAARRPRSIAAAARVVRRPALFRDNNGDEATKLQPQQRRKLSAKPAPAPAPAASAAPTPTATGPAAQEKGISGGGGGSGGDAAEELWIVGRVLDDMDTRLGAKQEKIRVREIGVIERFAAVVSALDGSLKPREGDEFLAWLRSQGFDDAPRTPQPGGGPPTEEDETAAGKKVENQGNNGQSDGGAAEERAEVEAFLSAASARLNALVADKEDALFGDRGEAEAEESLQAKGERGGEDGTAAAGGDASGEPVVSPNMSDEDLYQAKLGVHRAMLCHFLSILSSSLGKQQLKTGLSLEEVAAATRSAYLAAPEDRLAAVYPLFDTHGDGHLDTESADLAVDAVVLSVTAASERCYAAAARPALDKKAAAAMPATMKYVLWDVMEVPMKRRCSFAWAEDRKQVGPDEWRVGWEQFAPSRKQHFPEMDSVARDYVAEFSRRRSAWHTSRKGRKEAMVYGSALFVAVLFIDNLLKMV</sequence>
<feature type="compositionally biased region" description="Low complexity" evidence="1">
    <location>
        <begin position="68"/>
        <end position="83"/>
    </location>
</feature>
<feature type="region of interest" description="Disordered" evidence="1">
    <location>
        <begin position="161"/>
        <end position="206"/>
    </location>
</feature>
<protein>
    <submittedName>
        <fullName evidence="2">Uncharacterized protein</fullName>
    </submittedName>
</protein>
<feature type="region of interest" description="Disordered" evidence="1">
    <location>
        <begin position="39"/>
        <end position="96"/>
    </location>
</feature>
<dbReference type="Proteomes" id="UP000002630">
    <property type="component" value="Linkage Group LG04"/>
</dbReference>
<feature type="region of interest" description="Disordered" evidence="1">
    <location>
        <begin position="237"/>
        <end position="272"/>
    </location>
</feature>
<dbReference type="InParanoid" id="D8LHK3"/>
<proteinExistence type="predicted"/>
<evidence type="ECO:0000313" key="3">
    <source>
        <dbReference type="Proteomes" id="UP000002630"/>
    </source>
</evidence>
<evidence type="ECO:0000313" key="2">
    <source>
        <dbReference type="EMBL" id="CBN79285.1"/>
    </source>
</evidence>
<dbReference type="OrthoDB" id="10382159at2759"/>
<accession>D8LHK3</accession>
<evidence type="ECO:0000256" key="1">
    <source>
        <dbReference type="SAM" id="MobiDB-lite"/>
    </source>
</evidence>
<reference evidence="2 3" key="1">
    <citation type="journal article" date="2010" name="Nature">
        <title>The Ectocarpus genome and the independent evolution of multicellularity in brown algae.</title>
        <authorList>
            <person name="Cock J.M."/>
            <person name="Sterck L."/>
            <person name="Rouze P."/>
            <person name="Scornet D."/>
            <person name="Allen A.E."/>
            <person name="Amoutzias G."/>
            <person name="Anthouard V."/>
            <person name="Artiguenave F."/>
            <person name="Aury J.M."/>
            <person name="Badger J.H."/>
            <person name="Beszteri B."/>
            <person name="Billiau K."/>
            <person name="Bonnet E."/>
            <person name="Bothwell J.H."/>
            <person name="Bowler C."/>
            <person name="Boyen C."/>
            <person name="Brownlee C."/>
            <person name="Carrano C.J."/>
            <person name="Charrier B."/>
            <person name="Cho G.Y."/>
            <person name="Coelho S.M."/>
            <person name="Collen J."/>
            <person name="Corre E."/>
            <person name="Da Silva C."/>
            <person name="Delage L."/>
            <person name="Delaroque N."/>
            <person name="Dittami S.M."/>
            <person name="Doulbeau S."/>
            <person name="Elias M."/>
            <person name="Farnham G."/>
            <person name="Gachon C.M."/>
            <person name="Gschloessl B."/>
            <person name="Heesch S."/>
            <person name="Jabbari K."/>
            <person name="Jubin C."/>
            <person name="Kawai H."/>
            <person name="Kimura K."/>
            <person name="Kloareg B."/>
            <person name="Kupper F.C."/>
            <person name="Lang D."/>
            <person name="Le Bail A."/>
            <person name="Leblanc C."/>
            <person name="Lerouge P."/>
            <person name="Lohr M."/>
            <person name="Lopez P.J."/>
            <person name="Martens C."/>
            <person name="Maumus F."/>
            <person name="Michel G."/>
            <person name="Miranda-Saavedra D."/>
            <person name="Morales J."/>
            <person name="Moreau H."/>
            <person name="Motomura T."/>
            <person name="Nagasato C."/>
            <person name="Napoli C.A."/>
            <person name="Nelson D.R."/>
            <person name="Nyvall-Collen P."/>
            <person name="Peters A.F."/>
            <person name="Pommier C."/>
            <person name="Potin P."/>
            <person name="Poulain J."/>
            <person name="Quesneville H."/>
            <person name="Read B."/>
            <person name="Rensing S.A."/>
            <person name="Ritter A."/>
            <person name="Rousvoal S."/>
            <person name="Samanta M."/>
            <person name="Samson G."/>
            <person name="Schroeder D.C."/>
            <person name="Segurens B."/>
            <person name="Strittmatter M."/>
            <person name="Tonon T."/>
            <person name="Tregear J.W."/>
            <person name="Valentin K."/>
            <person name="von Dassow P."/>
            <person name="Yamagishi T."/>
            <person name="Van de Peer Y."/>
            <person name="Wincker P."/>
        </authorList>
    </citation>
    <scope>NUCLEOTIDE SEQUENCE [LARGE SCALE GENOMIC DNA]</scope>
    <source>
        <strain evidence="3">Ec32 / CCAP1310/4</strain>
    </source>
</reference>
<organism evidence="2 3">
    <name type="scientific">Ectocarpus siliculosus</name>
    <name type="common">Brown alga</name>
    <name type="synonym">Conferva siliculosa</name>
    <dbReference type="NCBI Taxonomy" id="2880"/>
    <lineage>
        <taxon>Eukaryota</taxon>
        <taxon>Sar</taxon>
        <taxon>Stramenopiles</taxon>
        <taxon>Ochrophyta</taxon>
        <taxon>PX clade</taxon>
        <taxon>Phaeophyceae</taxon>
        <taxon>Ectocarpales</taxon>
        <taxon>Ectocarpaceae</taxon>
        <taxon>Ectocarpus</taxon>
    </lineage>
</organism>
<gene>
    <name evidence="2" type="ORF">Esi_0196_0050</name>
</gene>